<evidence type="ECO:0000313" key="1">
    <source>
        <dbReference type="EMBL" id="KAK3255593.1"/>
    </source>
</evidence>
<comment type="caution">
    <text evidence="1">The sequence shown here is derived from an EMBL/GenBank/DDBJ whole genome shotgun (WGS) entry which is preliminary data.</text>
</comment>
<keyword evidence="2" id="KW-1185">Reference proteome</keyword>
<sequence>RQQRHSFCSVTLLTSTAERAAGSSARRPLQLVTGSFLGPLYSYQLRFIKPKIPPRTPQLGRRPTTSVRQLRLHRPRVVRLNDSNLVRTPSIRTVVVAYPDAEHPTDPRNLLGGGEGGLYFYRWAPHNSSSDSDPMYLPPKPALEVSASVYAGSLAAPTVADWDGDGRLDVLAGNSEGRVLFFRNTAAEELKLEIMKKLSRV</sequence>
<accession>A0AAE0F9J1</accession>
<feature type="non-terminal residue" evidence="1">
    <location>
        <position position="1"/>
    </location>
</feature>
<protein>
    <submittedName>
        <fullName evidence="1">Uncharacterized protein</fullName>
    </submittedName>
</protein>
<evidence type="ECO:0000313" key="2">
    <source>
        <dbReference type="Proteomes" id="UP001190700"/>
    </source>
</evidence>
<dbReference type="SUPFAM" id="SSF69318">
    <property type="entry name" value="Integrin alpha N-terminal domain"/>
    <property type="match status" value="1"/>
</dbReference>
<organism evidence="1 2">
    <name type="scientific">Cymbomonas tetramitiformis</name>
    <dbReference type="NCBI Taxonomy" id="36881"/>
    <lineage>
        <taxon>Eukaryota</taxon>
        <taxon>Viridiplantae</taxon>
        <taxon>Chlorophyta</taxon>
        <taxon>Pyramimonadophyceae</taxon>
        <taxon>Pyramimonadales</taxon>
        <taxon>Pyramimonadaceae</taxon>
        <taxon>Cymbomonas</taxon>
    </lineage>
</organism>
<reference evidence="1 2" key="1">
    <citation type="journal article" date="2015" name="Genome Biol. Evol.">
        <title>Comparative Genomics of a Bacterivorous Green Alga Reveals Evolutionary Causalities and Consequences of Phago-Mixotrophic Mode of Nutrition.</title>
        <authorList>
            <person name="Burns J.A."/>
            <person name="Paasch A."/>
            <person name="Narechania A."/>
            <person name="Kim E."/>
        </authorList>
    </citation>
    <scope>NUCLEOTIDE SEQUENCE [LARGE SCALE GENOMIC DNA]</scope>
    <source>
        <strain evidence="1 2">PLY_AMNH</strain>
    </source>
</reference>
<dbReference type="EMBL" id="LGRX02022459">
    <property type="protein sequence ID" value="KAK3255593.1"/>
    <property type="molecule type" value="Genomic_DNA"/>
</dbReference>
<name>A0AAE0F9J1_9CHLO</name>
<dbReference type="Proteomes" id="UP001190700">
    <property type="component" value="Unassembled WGS sequence"/>
</dbReference>
<dbReference type="InterPro" id="IPR028994">
    <property type="entry name" value="Integrin_alpha_N"/>
</dbReference>
<gene>
    <name evidence="1" type="ORF">CYMTET_35232</name>
</gene>
<dbReference type="AlphaFoldDB" id="A0AAE0F9J1"/>
<proteinExistence type="predicted"/>